<reference evidence="3 4" key="1">
    <citation type="journal article" date="2019" name="Int. J. Syst. Evol. Microbiol.">
        <title>The Global Catalogue of Microorganisms (GCM) 10K type strain sequencing project: providing services to taxonomists for standard genome sequencing and annotation.</title>
        <authorList>
            <consortium name="The Broad Institute Genomics Platform"/>
            <consortium name="The Broad Institute Genome Sequencing Center for Infectious Disease"/>
            <person name="Wu L."/>
            <person name="Ma J."/>
        </authorList>
    </citation>
    <scope>NUCLEOTIDE SEQUENCE [LARGE SCALE GENOMIC DNA]</scope>
    <source>
        <strain evidence="3 4">JCM 14942</strain>
    </source>
</reference>
<sequence>MLALGYLARETHGASWRQLADAVQITPQAARARWGTEKSGRGRQAQRARMEILRERILGQQFRRASYEHERKFIVTDDLPLDQCTTHFTITQAYLWVDPADAGYSIRVRQTRGFTSDGRPIEPPATLTFKGPAVGGRRVEVNTEIPHHDAEAVIASAEGSVIVKERYILDAGEHSEFEIDVFQGDNAGLVLAEYEGERPAVQRLIPPDWAQEVTDDPRFRNDQLARHPIASWTANELRDAGLEHLDQPREGADNR</sequence>
<dbReference type="PANTHER" id="PTHR40114:SF1">
    <property type="entry name" value="SLR0698 PROTEIN"/>
    <property type="match status" value="1"/>
</dbReference>
<evidence type="ECO:0000256" key="1">
    <source>
        <dbReference type="SAM" id="MobiDB-lite"/>
    </source>
</evidence>
<dbReference type="InterPro" id="IPR023577">
    <property type="entry name" value="CYTH_domain"/>
</dbReference>
<dbReference type="SMART" id="SM01118">
    <property type="entry name" value="CYTH"/>
    <property type="match status" value="1"/>
</dbReference>
<proteinExistence type="predicted"/>
<dbReference type="PROSITE" id="PS51707">
    <property type="entry name" value="CYTH"/>
    <property type="match status" value="1"/>
</dbReference>
<dbReference type="Proteomes" id="UP001500842">
    <property type="component" value="Unassembled WGS sequence"/>
</dbReference>
<dbReference type="PANTHER" id="PTHR40114">
    <property type="entry name" value="SLR0698 PROTEIN"/>
    <property type="match status" value="1"/>
</dbReference>
<dbReference type="Gene3D" id="2.40.320.10">
    <property type="entry name" value="Hypothetical Protein Pfu-838710-001"/>
    <property type="match status" value="1"/>
</dbReference>
<evidence type="ECO:0000313" key="3">
    <source>
        <dbReference type="EMBL" id="GAA1508700.1"/>
    </source>
</evidence>
<dbReference type="InterPro" id="IPR033469">
    <property type="entry name" value="CYTH-like_dom_sf"/>
</dbReference>
<organism evidence="3 4">
    <name type="scientific">Nocardioides humi</name>
    <dbReference type="NCBI Taxonomy" id="449461"/>
    <lineage>
        <taxon>Bacteria</taxon>
        <taxon>Bacillati</taxon>
        <taxon>Actinomycetota</taxon>
        <taxon>Actinomycetes</taxon>
        <taxon>Propionibacteriales</taxon>
        <taxon>Nocardioidaceae</taxon>
        <taxon>Nocardioides</taxon>
    </lineage>
</organism>
<dbReference type="SUPFAM" id="SSF55154">
    <property type="entry name" value="CYTH-like phosphatases"/>
    <property type="match status" value="1"/>
</dbReference>
<name>A0ABN2A0F4_9ACTN</name>
<evidence type="ECO:0000313" key="4">
    <source>
        <dbReference type="Proteomes" id="UP001500842"/>
    </source>
</evidence>
<keyword evidence="4" id="KW-1185">Reference proteome</keyword>
<gene>
    <name evidence="3" type="ORF">GCM10009788_11230</name>
</gene>
<feature type="domain" description="CYTH" evidence="2">
    <location>
        <begin position="66"/>
        <end position="226"/>
    </location>
</feature>
<comment type="caution">
    <text evidence="3">The sequence shown here is derived from an EMBL/GenBank/DDBJ whole genome shotgun (WGS) entry which is preliminary data.</text>
</comment>
<dbReference type="InterPro" id="IPR012042">
    <property type="entry name" value="NeuTTM/CthTTM-like"/>
</dbReference>
<protein>
    <recommendedName>
        <fullName evidence="2">CYTH domain-containing protein</fullName>
    </recommendedName>
</protein>
<accession>A0ABN2A0F4</accession>
<feature type="region of interest" description="Disordered" evidence="1">
    <location>
        <begin position="236"/>
        <end position="255"/>
    </location>
</feature>
<dbReference type="EMBL" id="BAAAOR010000007">
    <property type="protein sequence ID" value="GAA1508700.1"/>
    <property type="molecule type" value="Genomic_DNA"/>
</dbReference>
<evidence type="ECO:0000259" key="2">
    <source>
        <dbReference type="PROSITE" id="PS51707"/>
    </source>
</evidence>